<reference evidence="4 5" key="1">
    <citation type="submission" date="2009-04" db="EMBL/GenBank/DDBJ databases">
        <authorList>
            <person name="Qin X."/>
            <person name="Bachman B."/>
            <person name="Battles P."/>
            <person name="Bell A."/>
            <person name="Bess C."/>
            <person name="Bickham C."/>
            <person name="Chaboub L."/>
            <person name="Chen D."/>
            <person name="Coyle M."/>
            <person name="Deiros D.R."/>
            <person name="Dinh H."/>
            <person name="Forbes L."/>
            <person name="Fowler G."/>
            <person name="Francisco L."/>
            <person name="Fu Q."/>
            <person name="Gubbala S."/>
            <person name="Hale W."/>
            <person name="Han Y."/>
            <person name="Hemphill L."/>
            <person name="Highlander S.K."/>
            <person name="Hirani K."/>
            <person name="Hogues M."/>
            <person name="Jackson L."/>
            <person name="Jakkamsetti A."/>
            <person name="Javaid M."/>
            <person name="Jiang H."/>
            <person name="Korchina V."/>
            <person name="Kovar C."/>
            <person name="Lara F."/>
            <person name="Lee S."/>
            <person name="Mata R."/>
            <person name="Mathew T."/>
            <person name="Moen C."/>
            <person name="Morales K."/>
            <person name="Munidasa M."/>
            <person name="Nazareth L."/>
            <person name="Ngo R."/>
            <person name="Nguyen L."/>
            <person name="Okwuonu G."/>
            <person name="Ongeri F."/>
            <person name="Patil S."/>
            <person name="Petrosino J."/>
            <person name="Pham C."/>
            <person name="Pham P."/>
            <person name="Pu L.-L."/>
            <person name="Puazo M."/>
            <person name="Raj R."/>
            <person name="Reid J."/>
            <person name="Rouhana J."/>
            <person name="Saada N."/>
            <person name="Shang Y."/>
            <person name="Simmons D."/>
            <person name="Thornton R."/>
            <person name="Warren J."/>
            <person name="Weissenberger G."/>
            <person name="Zhang J."/>
            <person name="Zhang L."/>
            <person name="Zhou C."/>
            <person name="Zhu D."/>
            <person name="Muzny D."/>
            <person name="Worley K."/>
            <person name="Gibbs R."/>
        </authorList>
    </citation>
    <scope>NUCLEOTIDE SEQUENCE [LARGE SCALE GENOMIC DNA]</scope>
    <source>
        <strain evidence="4 5">ATCC 43531</strain>
    </source>
</reference>
<keyword evidence="2" id="KW-0521">NADP</keyword>
<keyword evidence="2 4" id="KW-0560">Oxidoreductase</keyword>
<evidence type="ECO:0000313" key="4">
    <source>
        <dbReference type="EMBL" id="EEQ48072.1"/>
    </source>
</evidence>
<evidence type="ECO:0000313" key="5">
    <source>
        <dbReference type="Proteomes" id="UP000005309"/>
    </source>
</evidence>
<dbReference type="CDD" id="cd05254">
    <property type="entry name" value="dTDP_HR_like_SDR_e"/>
    <property type="match status" value="1"/>
</dbReference>
<gene>
    <name evidence="4" type="primary">rfbD</name>
    <name evidence="4" type="ORF">HMPREF0908_1618</name>
</gene>
<dbReference type="NCBIfam" id="TIGR01214">
    <property type="entry name" value="rmlD"/>
    <property type="match status" value="1"/>
</dbReference>
<evidence type="ECO:0000259" key="3">
    <source>
        <dbReference type="Pfam" id="PF04321"/>
    </source>
</evidence>
<dbReference type="InterPro" id="IPR036291">
    <property type="entry name" value="NAD(P)-bd_dom_sf"/>
</dbReference>
<comment type="pathway">
    <text evidence="2">Carbohydrate biosynthesis; dTDP-L-rhamnose biosynthesis.</text>
</comment>
<dbReference type="GO" id="GO:0005829">
    <property type="term" value="C:cytosol"/>
    <property type="evidence" value="ECO:0007669"/>
    <property type="project" value="TreeGrafter"/>
</dbReference>
<feature type="domain" description="RmlD-like substrate binding" evidence="3">
    <location>
        <begin position="32"/>
        <end position="310"/>
    </location>
</feature>
<dbReference type="STRING" id="638302.HMPREF0908_1618"/>
<dbReference type="UniPathway" id="UPA00124"/>
<dbReference type="AlphaFoldDB" id="C4V524"/>
<organism evidence="4 5">
    <name type="scientific">Selenomonas flueggei ATCC 43531</name>
    <dbReference type="NCBI Taxonomy" id="638302"/>
    <lineage>
        <taxon>Bacteria</taxon>
        <taxon>Bacillati</taxon>
        <taxon>Bacillota</taxon>
        <taxon>Negativicutes</taxon>
        <taxon>Selenomonadales</taxon>
        <taxon>Selenomonadaceae</taxon>
        <taxon>Selenomonas</taxon>
    </lineage>
</organism>
<dbReference type="InterPro" id="IPR029903">
    <property type="entry name" value="RmlD-like-bd"/>
</dbReference>
<keyword evidence="5" id="KW-1185">Reference proteome</keyword>
<dbReference type="HOGENOM" id="CLU_045518_1_2_9"/>
<comment type="caution">
    <text evidence="4">The sequence shown here is derived from an EMBL/GenBank/DDBJ whole genome shotgun (WGS) entry which is preliminary data.</text>
</comment>
<evidence type="ECO:0000256" key="1">
    <source>
        <dbReference type="ARBA" id="ARBA00010944"/>
    </source>
</evidence>
<dbReference type="eggNOG" id="COG1091">
    <property type="taxonomic scope" value="Bacteria"/>
</dbReference>
<proteinExistence type="inferred from homology"/>
<dbReference type="GO" id="GO:0019305">
    <property type="term" value="P:dTDP-rhamnose biosynthetic process"/>
    <property type="evidence" value="ECO:0007669"/>
    <property type="project" value="UniProtKB-UniPathway"/>
</dbReference>
<dbReference type="SUPFAM" id="SSF51735">
    <property type="entry name" value="NAD(P)-binding Rossmann-fold domains"/>
    <property type="match status" value="1"/>
</dbReference>
<dbReference type="PANTHER" id="PTHR10491:SF4">
    <property type="entry name" value="METHIONINE ADENOSYLTRANSFERASE 2 SUBUNIT BETA"/>
    <property type="match status" value="1"/>
</dbReference>
<dbReference type="InterPro" id="IPR005913">
    <property type="entry name" value="dTDP_dehydrorham_reduct"/>
</dbReference>
<accession>C4V524</accession>
<dbReference type="Gene3D" id="3.40.50.720">
    <property type="entry name" value="NAD(P)-binding Rossmann-like Domain"/>
    <property type="match status" value="1"/>
</dbReference>
<dbReference type="EMBL" id="ACLA01000022">
    <property type="protein sequence ID" value="EEQ48072.1"/>
    <property type="molecule type" value="Genomic_DNA"/>
</dbReference>
<sequence>MYTEKASPIGGAFCDTIRESRDKCKRKGQIAMKILITGATGQLGHDCAEECRARGHEVHGVSSELFPLSDENVMRAVLDATEPDAILHAAAYTAVDKAEDEPSLCRKVNAAGTEILARLARERDAKLLYVSTDYVFPGTGDAPHETNELTAPHNVYGASKLAGEEAVQQHLEKYFIVRTSWVFGAHGKNFVKTMLELSKTHKSLSIVADQIGSPTYTRDLAPLLVDMLESEKYGIYHATNEGFCSWAKFAAEIFRQAGADVNVTSVPSHMYPTKAVRPKNSRLSKKSLDEAGFRRLPTWQDAVGRFLGELKESAE</sequence>
<protein>
    <recommendedName>
        <fullName evidence="2">dTDP-4-dehydrorhamnose reductase</fullName>
        <ecNumber evidence="2">1.1.1.133</ecNumber>
    </recommendedName>
</protein>
<dbReference type="Gene3D" id="3.90.25.10">
    <property type="entry name" value="UDP-galactose 4-epimerase, domain 1"/>
    <property type="match status" value="1"/>
</dbReference>
<dbReference type="GO" id="GO:0008831">
    <property type="term" value="F:dTDP-4-dehydrorhamnose reductase activity"/>
    <property type="evidence" value="ECO:0007669"/>
    <property type="project" value="UniProtKB-EC"/>
</dbReference>
<name>C4V524_9FIRM</name>
<dbReference type="EC" id="1.1.1.133" evidence="2"/>
<dbReference type="Proteomes" id="UP000005309">
    <property type="component" value="Unassembled WGS sequence"/>
</dbReference>
<comment type="function">
    <text evidence="2">Catalyzes the reduction of dTDP-6-deoxy-L-lyxo-4-hexulose to yield dTDP-L-rhamnose.</text>
</comment>
<dbReference type="Pfam" id="PF04321">
    <property type="entry name" value="RmlD_sub_bind"/>
    <property type="match status" value="1"/>
</dbReference>
<evidence type="ECO:0000256" key="2">
    <source>
        <dbReference type="RuleBase" id="RU364082"/>
    </source>
</evidence>
<dbReference type="PANTHER" id="PTHR10491">
    <property type="entry name" value="DTDP-4-DEHYDRORHAMNOSE REDUCTASE"/>
    <property type="match status" value="1"/>
</dbReference>
<comment type="similarity">
    <text evidence="1 2">Belongs to the dTDP-4-dehydrorhamnose reductase family.</text>
</comment>